<evidence type="ECO:0000256" key="1">
    <source>
        <dbReference type="SAM" id="MobiDB-lite"/>
    </source>
</evidence>
<gene>
    <name evidence="2" type="ORF">PAHAL_1G242300</name>
</gene>
<reference evidence="2" key="1">
    <citation type="submission" date="2018-04" db="EMBL/GenBank/DDBJ databases">
        <title>WGS assembly of Panicum hallii.</title>
        <authorList>
            <person name="Lovell J."/>
            <person name="Jenkins J."/>
            <person name="Lowry D."/>
            <person name="Mamidi S."/>
            <person name="Sreedasyam A."/>
            <person name="Weng X."/>
            <person name="Barry K."/>
            <person name="Bonette J."/>
            <person name="Campitelli B."/>
            <person name="Daum C."/>
            <person name="Gordon S."/>
            <person name="Gould B."/>
            <person name="Lipzen A."/>
            <person name="Macqueen A."/>
            <person name="Palacio-Mejia J."/>
            <person name="Plott C."/>
            <person name="Shakirov E."/>
            <person name="Shu S."/>
            <person name="Yoshinaga Y."/>
            <person name="Zane M."/>
            <person name="Rokhsar D."/>
            <person name="Grimwood J."/>
            <person name="Schmutz J."/>
            <person name="Juenger T."/>
        </authorList>
    </citation>
    <scope>NUCLEOTIDE SEQUENCE [LARGE SCALE GENOMIC DNA]</scope>
    <source>
        <strain evidence="2">FIL2</strain>
    </source>
</reference>
<name>A0A2T8KW72_9POAL</name>
<dbReference type="EMBL" id="CM008046">
    <property type="protein sequence ID" value="PVH66426.1"/>
    <property type="molecule type" value="Genomic_DNA"/>
</dbReference>
<dbReference type="AlphaFoldDB" id="A0A2T8KW72"/>
<organism evidence="2">
    <name type="scientific">Panicum hallii</name>
    <dbReference type="NCBI Taxonomy" id="206008"/>
    <lineage>
        <taxon>Eukaryota</taxon>
        <taxon>Viridiplantae</taxon>
        <taxon>Streptophyta</taxon>
        <taxon>Embryophyta</taxon>
        <taxon>Tracheophyta</taxon>
        <taxon>Spermatophyta</taxon>
        <taxon>Magnoliopsida</taxon>
        <taxon>Liliopsida</taxon>
        <taxon>Poales</taxon>
        <taxon>Poaceae</taxon>
        <taxon>PACMAD clade</taxon>
        <taxon>Panicoideae</taxon>
        <taxon>Panicodae</taxon>
        <taxon>Paniceae</taxon>
        <taxon>Panicinae</taxon>
        <taxon>Panicum</taxon>
        <taxon>Panicum sect. Panicum</taxon>
    </lineage>
</organism>
<dbReference type="Gramene" id="PVH66426">
    <property type="protein sequence ID" value="PVH66426"/>
    <property type="gene ID" value="PAHAL_1G242300"/>
</dbReference>
<evidence type="ECO:0000313" key="2">
    <source>
        <dbReference type="EMBL" id="PVH66426.1"/>
    </source>
</evidence>
<accession>A0A2T8KW72</accession>
<protein>
    <submittedName>
        <fullName evidence="2">Uncharacterized protein</fullName>
    </submittedName>
</protein>
<proteinExistence type="predicted"/>
<sequence>MVKFGAPRKISSKLAEEQNGLFFFTPTLQQVTYFFFLQVPLSTNYFSASLTESLRKRKEKACILSPRTNLGGIQFWRCSWLRISANSRISSNRLPQVLPISIPLLLSSRSSCALRPAAACSARSSLFVGRRDLLREHSSTSHSQTNTAAAADPPSPKGSTSPRPLLAAELPAGGALPAAERAVACCCRAAPEIFHCPGCRRPGRRQTDLATVIHTATGLMQVY</sequence>
<dbReference type="Proteomes" id="UP000243499">
    <property type="component" value="Chromosome 1"/>
</dbReference>
<feature type="region of interest" description="Disordered" evidence="1">
    <location>
        <begin position="137"/>
        <end position="166"/>
    </location>
</feature>